<organism evidence="1 2">
    <name type="scientific">Phascolomyces articulosus</name>
    <dbReference type="NCBI Taxonomy" id="60185"/>
    <lineage>
        <taxon>Eukaryota</taxon>
        <taxon>Fungi</taxon>
        <taxon>Fungi incertae sedis</taxon>
        <taxon>Mucoromycota</taxon>
        <taxon>Mucoromycotina</taxon>
        <taxon>Mucoromycetes</taxon>
        <taxon>Mucorales</taxon>
        <taxon>Lichtheimiaceae</taxon>
        <taxon>Phascolomyces</taxon>
    </lineage>
</organism>
<dbReference type="EMBL" id="JAIXMP010000005">
    <property type="protein sequence ID" value="KAI9273005.1"/>
    <property type="molecule type" value="Genomic_DNA"/>
</dbReference>
<reference evidence="1" key="2">
    <citation type="submission" date="2023-02" db="EMBL/GenBank/DDBJ databases">
        <authorList>
            <consortium name="DOE Joint Genome Institute"/>
            <person name="Mondo S.J."/>
            <person name="Chang Y."/>
            <person name="Wang Y."/>
            <person name="Ahrendt S."/>
            <person name="Andreopoulos W."/>
            <person name="Barry K."/>
            <person name="Beard J."/>
            <person name="Benny G.L."/>
            <person name="Blankenship S."/>
            <person name="Bonito G."/>
            <person name="Cuomo C."/>
            <person name="Desiro A."/>
            <person name="Gervers K.A."/>
            <person name="Hundley H."/>
            <person name="Kuo A."/>
            <person name="LaButti K."/>
            <person name="Lang B.F."/>
            <person name="Lipzen A."/>
            <person name="O'Donnell K."/>
            <person name="Pangilinan J."/>
            <person name="Reynolds N."/>
            <person name="Sandor L."/>
            <person name="Smith M.W."/>
            <person name="Tsang A."/>
            <person name="Grigoriev I.V."/>
            <person name="Stajich J.E."/>
            <person name="Spatafora J.W."/>
        </authorList>
    </citation>
    <scope>NUCLEOTIDE SEQUENCE</scope>
    <source>
        <strain evidence="1">RSA 2281</strain>
    </source>
</reference>
<gene>
    <name evidence="1" type="ORF">BDA99DRAFT_556584</name>
</gene>
<evidence type="ECO:0000313" key="2">
    <source>
        <dbReference type="Proteomes" id="UP001209540"/>
    </source>
</evidence>
<dbReference type="GO" id="GO:0009308">
    <property type="term" value="P:amine metabolic process"/>
    <property type="evidence" value="ECO:0007669"/>
    <property type="project" value="InterPro"/>
</dbReference>
<proteinExistence type="predicted"/>
<dbReference type="InterPro" id="IPR036460">
    <property type="entry name" value="Cu_amine_oxidase_C_sf"/>
</dbReference>
<dbReference type="AlphaFoldDB" id="A0AAD5PHM9"/>
<dbReference type="GO" id="GO:0048038">
    <property type="term" value="F:quinone binding"/>
    <property type="evidence" value="ECO:0007669"/>
    <property type="project" value="InterPro"/>
</dbReference>
<name>A0AAD5PHM9_9FUNG</name>
<dbReference type="GO" id="GO:0008131">
    <property type="term" value="F:primary methylamine oxidase activity"/>
    <property type="evidence" value="ECO:0007669"/>
    <property type="project" value="InterPro"/>
</dbReference>
<comment type="caution">
    <text evidence="1">The sequence shown here is derived from an EMBL/GenBank/DDBJ whole genome shotgun (WGS) entry which is preliminary data.</text>
</comment>
<sequence length="149" mass="17154">MLIDLILPQYNEELVLGIVIGNERSNKNQGSNSKFSRQEGLILNNAVYQEGVTTILLIFSWKIMIEKKRRPYAKQPVGFKVINTPPTTLICLQELGAITYERTHFATKNILMTPYSRDQQYPDGYNMYQAIQIVRSLLDCLNIQKKQSI</sequence>
<evidence type="ECO:0000313" key="1">
    <source>
        <dbReference type="EMBL" id="KAI9273005.1"/>
    </source>
</evidence>
<dbReference type="Proteomes" id="UP001209540">
    <property type="component" value="Unassembled WGS sequence"/>
</dbReference>
<reference evidence="1" key="1">
    <citation type="journal article" date="2022" name="IScience">
        <title>Evolution of zygomycete secretomes and the origins of terrestrial fungal ecologies.</title>
        <authorList>
            <person name="Chang Y."/>
            <person name="Wang Y."/>
            <person name="Mondo S."/>
            <person name="Ahrendt S."/>
            <person name="Andreopoulos W."/>
            <person name="Barry K."/>
            <person name="Beard J."/>
            <person name="Benny G.L."/>
            <person name="Blankenship S."/>
            <person name="Bonito G."/>
            <person name="Cuomo C."/>
            <person name="Desiro A."/>
            <person name="Gervers K.A."/>
            <person name="Hundley H."/>
            <person name="Kuo A."/>
            <person name="LaButti K."/>
            <person name="Lang B.F."/>
            <person name="Lipzen A."/>
            <person name="O'Donnell K."/>
            <person name="Pangilinan J."/>
            <person name="Reynolds N."/>
            <person name="Sandor L."/>
            <person name="Smith M.E."/>
            <person name="Tsang A."/>
            <person name="Grigoriev I.V."/>
            <person name="Stajich J.E."/>
            <person name="Spatafora J.W."/>
        </authorList>
    </citation>
    <scope>NUCLEOTIDE SEQUENCE</scope>
    <source>
        <strain evidence="1">RSA 2281</strain>
    </source>
</reference>
<protein>
    <submittedName>
        <fullName evidence="1">Uncharacterized protein</fullName>
    </submittedName>
</protein>
<keyword evidence="2" id="KW-1185">Reference proteome</keyword>
<accession>A0AAD5PHM9</accession>
<dbReference type="SUPFAM" id="SSF49998">
    <property type="entry name" value="Amine oxidase catalytic domain"/>
    <property type="match status" value="1"/>
</dbReference>
<dbReference type="GO" id="GO:0005507">
    <property type="term" value="F:copper ion binding"/>
    <property type="evidence" value="ECO:0007669"/>
    <property type="project" value="InterPro"/>
</dbReference>